<dbReference type="GO" id="GO:0008250">
    <property type="term" value="C:oligosaccharyltransferase complex"/>
    <property type="evidence" value="ECO:0007669"/>
    <property type="project" value="TreeGrafter"/>
</dbReference>
<dbReference type="PANTHER" id="PTHR12692">
    <property type="entry name" value="DOLICHYL-DIPHOSPHOOLIGOSACCHARIDE--PROTEIN GLYCOSYLTRANSFERASE-RELATED"/>
    <property type="match status" value="1"/>
</dbReference>
<name>A0A835GV95_9MAGN</name>
<dbReference type="InterPro" id="IPR021149">
    <property type="entry name" value="OligosaccharylTrfase_OST3/OST6"/>
</dbReference>
<comment type="caution">
    <text evidence="11">The sequence shown here is derived from an EMBL/GenBank/DDBJ whole genome shotgun (WGS) entry which is preliminary data.</text>
</comment>
<reference evidence="11 12" key="1">
    <citation type="submission" date="2020-10" db="EMBL/GenBank/DDBJ databases">
        <title>The Coptis chinensis genome and diversification of protoberbering-type alkaloids.</title>
        <authorList>
            <person name="Wang B."/>
            <person name="Shu S."/>
            <person name="Song C."/>
            <person name="Liu Y."/>
        </authorList>
    </citation>
    <scope>NUCLEOTIDE SEQUENCE [LARGE SCALE GENOMIC DNA]</scope>
    <source>
        <strain evidence="11">HL-2020</strain>
        <tissue evidence="11">Leaf</tissue>
    </source>
</reference>
<protein>
    <submittedName>
        <fullName evidence="11">Uncharacterized protein</fullName>
    </submittedName>
</protein>
<keyword evidence="12" id="KW-1185">Reference proteome</keyword>
<keyword evidence="4 10" id="KW-0812">Transmembrane</keyword>
<feature type="transmembrane region" description="Helical" evidence="10">
    <location>
        <begin position="60"/>
        <end position="88"/>
    </location>
</feature>
<keyword evidence="6" id="KW-0256">Endoplasmic reticulum</keyword>
<evidence type="ECO:0000256" key="3">
    <source>
        <dbReference type="ARBA" id="ARBA00009561"/>
    </source>
</evidence>
<evidence type="ECO:0000313" key="11">
    <source>
        <dbReference type="EMBL" id="KAF9587629.1"/>
    </source>
</evidence>
<feature type="region of interest" description="Disordered" evidence="9">
    <location>
        <begin position="1"/>
        <end position="38"/>
    </location>
</feature>
<feature type="transmembrane region" description="Helical" evidence="10">
    <location>
        <begin position="394"/>
        <end position="411"/>
    </location>
</feature>
<keyword evidence="8 10" id="KW-0472">Membrane</keyword>
<evidence type="ECO:0000256" key="9">
    <source>
        <dbReference type="SAM" id="MobiDB-lite"/>
    </source>
</evidence>
<comment type="subcellular location">
    <subcellularLocation>
        <location evidence="2">Endoplasmic reticulum membrane</location>
        <topology evidence="2">Multi-pass membrane protein</topology>
    </subcellularLocation>
</comment>
<feature type="transmembrane region" description="Helical" evidence="10">
    <location>
        <begin position="280"/>
        <end position="309"/>
    </location>
</feature>
<evidence type="ECO:0000256" key="10">
    <source>
        <dbReference type="SAM" id="Phobius"/>
    </source>
</evidence>
<dbReference type="PANTHER" id="PTHR12692:SF0">
    <property type="entry name" value="GH11935P"/>
    <property type="match status" value="1"/>
</dbReference>
<evidence type="ECO:0000256" key="6">
    <source>
        <dbReference type="ARBA" id="ARBA00022824"/>
    </source>
</evidence>
<dbReference type="Pfam" id="PF04756">
    <property type="entry name" value="OST3_OST6"/>
    <property type="match status" value="1"/>
</dbReference>
<evidence type="ECO:0000256" key="8">
    <source>
        <dbReference type="ARBA" id="ARBA00023136"/>
    </source>
</evidence>
<evidence type="ECO:0000256" key="7">
    <source>
        <dbReference type="ARBA" id="ARBA00022989"/>
    </source>
</evidence>
<keyword evidence="7 10" id="KW-1133">Transmembrane helix</keyword>
<dbReference type="OrthoDB" id="67566at2759"/>
<dbReference type="Proteomes" id="UP000631114">
    <property type="component" value="Unassembled WGS sequence"/>
</dbReference>
<sequence>MNQQGAEQQRQQLQQQDLEQIQQDYDEHGEDDSDDYDVDDEEDARLKYRLRINTGGAEGILVALAMIGVLATPFALTALVVPLTYYYVREGDHACLYLVCHCQLSPNGSPPDMYYYVREGDHDCWYLVCHCQLRARNKMVQRALIAFALFVPFWAVKKLVYLDNWKTGHVGPRARNLQDFEAMDQVIALLLAFVSHVLVNARNKMVQREFMAFALFVSFCAVKKRTTLVQLTKAVKILSKQDHVRLSFFGDWFSHLEWDDESIAARLKSRLRINTGGAEGILVALAMISVLATPLALTTLVVPLTYYYVREGDHACLYLVCHCQLSISSAMHNIIRKMPMFIADRNDPTKLVFFYQGNGMQLGAEGFTVVLLYMDVRLLLPFVSQVLVRARNKMVQRAFVVFAFFVPFWAVKKLVYLDNRKTGYNIHGYWPLSW</sequence>
<proteinExistence type="inferred from homology"/>
<feature type="transmembrane region" description="Helical" evidence="10">
    <location>
        <begin position="182"/>
        <end position="201"/>
    </location>
</feature>
<organism evidence="11 12">
    <name type="scientific">Coptis chinensis</name>
    <dbReference type="NCBI Taxonomy" id="261450"/>
    <lineage>
        <taxon>Eukaryota</taxon>
        <taxon>Viridiplantae</taxon>
        <taxon>Streptophyta</taxon>
        <taxon>Embryophyta</taxon>
        <taxon>Tracheophyta</taxon>
        <taxon>Spermatophyta</taxon>
        <taxon>Magnoliopsida</taxon>
        <taxon>Ranunculales</taxon>
        <taxon>Ranunculaceae</taxon>
        <taxon>Coptidoideae</taxon>
        <taxon>Coptis</taxon>
    </lineage>
</organism>
<evidence type="ECO:0000256" key="5">
    <source>
        <dbReference type="ARBA" id="ARBA00022729"/>
    </source>
</evidence>
<feature type="compositionally biased region" description="Acidic residues" evidence="9">
    <location>
        <begin position="27"/>
        <end position="38"/>
    </location>
</feature>
<feature type="transmembrane region" description="Helical" evidence="10">
    <location>
        <begin position="143"/>
        <end position="162"/>
    </location>
</feature>
<evidence type="ECO:0000256" key="4">
    <source>
        <dbReference type="ARBA" id="ARBA00022692"/>
    </source>
</evidence>
<keyword evidence="5" id="KW-0732">Signal</keyword>
<comment type="similarity">
    <text evidence="3">Belongs to the OST3/OST6 family.</text>
</comment>
<feature type="transmembrane region" description="Helical" evidence="10">
    <location>
        <begin position="352"/>
        <end position="374"/>
    </location>
</feature>
<evidence type="ECO:0000256" key="1">
    <source>
        <dbReference type="ARBA" id="ARBA00002791"/>
    </source>
</evidence>
<evidence type="ECO:0000313" key="12">
    <source>
        <dbReference type="Proteomes" id="UP000631114"/>
    </source>
</evidence>
<gene>
    <name evidence="11" type="ORF">IFM89_004461</name>
</gene>
<dbReference type="AlphaFoldDB" id="A0A835GV95"/>
<dbReference type="GO" id="GO:0018279">
    <property type="term" value="P:protein N-linked glycosylation via asparagine"/>
    <property type="evidence" value="ECO:0007669"/>
    <property type="project" value="TreeGrafter"/>
</dbReference>
<dbReference type="EMBL" id="JADFTS010000009">
    <property type="protein sequence ID" value="KAF9587629.1"/>
    <property type="molecule type" value="Genomic_DNA"/>
</dbReference>
<feature type="compositionally biased region" description="Low complexity" evidence="9">
    <location>
        <begin position="1"/>
        <end position="23"/>
    </location>
</feature>
<accession>A0A835GV95</accession>
<evidence type="ECO:0000256" key="2">
    <source>
        <dbReference type="ARBA" id="ARBA00004477"/>
    </source>
</evidence>
<comment type="function">
    <text evidence="1">Subunit of the oligosaccharyl transferase (OST) complex that catalyzes the initial transfer of a defined glycan (Glc(3)Man(9)GlcNAc(2) in eukaryotes) from the lipid carrier dolichol-pyrophosphate to an asparagine residue within an Asn-X-Ser/Thr consensus motif in nascent polypeptide chains, the first step in protein N-glycosylation. N-glycosylation occurs cotranslationally and the complex associates with the Sec61 complex at the channel-forming translocon complex that mediates protein translocation across the endoplasmic reticulum (ER). All subunits are required for a maximal enzyme activity.</text>
</comment>